<organism evidence="3 4">
    <name type="scientific">Azospirillum oleiclasticum</name>
    <dbReference type="NCBI Taxonomy" id="2735135"/>
    <lineage>
        <taxon>Bacteria</taxon>
        <taxon>Pseudomonadati</taxon>
        <taxon>Pseudomonadota</taxon>
        <taxon>Alphaproteobacteria</taxon>
        <taxon>Rhodospirillales</taxon>
        <taxon>Azospirillaceae</taxon>
        <taxon>Azospirillum</taxon>
    </lineage>
</organism>
<evidence type="ECO:0000259" key="2">
    <source>
        <dbReference type="PROSITE" id="PS50125"/>
    </source>
</evidence>
<feature type="domain" description="Guanylate cyclase" evidence="2">
    <location>
        <begin position="257"/>
        <end position="394"/>
    </location>
</feature>
<dbReference type="InterPro" id="IPR001054">
    <property type="entry name" value="A/G_cyclase"/>
</dbReference>
<dbReference type="SMART" id="SM00044">
    <property type="entry name" value="CYCc"/>
    <property type="match status" value="1"/>
</dbReference>
<evidence type="ECO:0000256" key="1">
    <source>
        <dbReference type="SAM" id="MobiDB-lite"/>
    </source>
</evidence>
<dbReference type="CDD" id="cd07302">
    <property type="entry name" value="CHD"/>
    <property type="match status" value="1"/>
</dbReference>
<evidence type="ECO:0000313" key="3">
    <source>
        <dbReference type="EMBL" id="NYZ20328.1"/>
    </source>
</evidence>
<keyword evidence="4" id="KW-1185">Reference proteome</keyword>
<dbReference type="Gene3D" id="3.30.70.1230">
    <property type="entry name" value="Nucleotide cyclase"/>
    <property type="match status" value="1"/>
</dbReference>
<dbReference type="PANTHER" id="PTHR43081">
    <property type="entry name" value="ADENYLATE CYCLASE, TERMINAL-DIFFERENTIATION SPECIFIC-RELATED"/>
    <property type="match status" value="1"/>
</dbReference>
<dbReference type="Pfam" id="PF00211">
    <property type="entry name" value="Guanylate_cyc"/>
    <property type="match status" value="1"/>
</dbReference>
<comment type="caution">
    <text evidence="3">The sequence shown here is derived from an EMBL/GenBank/DDBJ whole genome shotgun (WGS) entry which is preliminary data.</text>
</comment>
<gene>
    <name evidence="3" type="ORF">HND93_11440</name>
</gene>
<dbReference type="Proteomes" id="UP000584642">
    <property type="component" value="Unassembled WGS sequence"/>
</dbReference>
<sequence length="447" mass="48453">MLAPFRKLGQNPRPDQADDSARPPGEDGIPVTTATPAAPPPPHPAPVGCDAAPVIEWLMREGRQSTDIPTVVDAFARRLAESGVPLARLSLGLRLLHPQIQFMSYYWRAHEPAVEVIERAHGTELSESYLTSPVYTITEQGVEAMRFPLERMAPPWEYPILEELKDQGITDYALMALHFSDRRRNMSSFATERPGGFSTADLALIDAVLPAFSAVLETLILRRLAATVLDTYVGHRTGSRILSGDIRRGTGADLRAVIWYCDLRGFTSLADRLPRDTLISLLNGYFEIMGGAVEARGGEIVKFIGDAMLAIFPLPDGAGPLEERQACRLALAAARDALARIDARNAERAAWGEPTLRCGIALHIGNVMYGNIGAPSRLDFTVIGPAVNLVSRIEGLCKRLDRTLLTSAEFAAACPDPLDAAGWHPVRGLKDPVEVFGLPAVLTAVAA</sequence>
<feature type="region of interest" description="Disordered" evidence="1">
    <location>
        <begin position="1"/>
        <end position="49"/>
    </location>
</feature>
<dbReference type="PROSITE" id="PS50125">
    <property type="entry name" value="GUANYLATE_CYCLASE_2"/>
    <property type="match status" value="1"/>
</dbReference>
<name>A0ABX2TB02_9PROT</name>
<protein>
    <submittedName>
        <fullName evidence="3">Adenylate/guanylate cyclase domain-containing protein</fullName>
    </submittedName>
</protein>
<accession>A0ABX2TB02</accession>
<reference evidence="3 4" key="1">
    <citation type="submission" date="2020-05" db="EMBL/GenBank/DDBJ databases">
        <title>Azospirillum oleiclasticum sp. nov, a nitrogen-fixing and heavy crude oil-emulsifying bacterium isolated from the crude oil of Yumen Oilfield.</title>
        <authorList>
            <person name="Wu D."/>
            <person name="Cai M."/>
            <person name="Zhang X."/>
        </authorList>
    </citation>
    <scope>NUCLEOTIDE SEQUENCE [LARGE SCALE GENOMIC DNA]</scope>
    <source>
        <strain evidence="3 4">ROY-1-1-2</strain>
    </source>
</reference>
<dbReference type="SUPFAM" id="SSF55073">
    <property type="entry name" value="Nucleotide cyclase"/>
    <property type="match status" value="1"/>
</dbReference>
<dbReference type="InterPro" id="IPR050697">
    <property type="entry name" value="Adenylyl/Guanylyl_Cyclase_3/4"/>
</dbReference>
<feature type="compositionally biased region" description="Basic and acidic residues" evidence="1">
    <location>
        <begin position="15"/>
        <end position="25"/>
    </location>
</feature>
<dbReference type="InterPro" id="IPR029787">
    <property type="entry name" value="Nucleotide_cyclase"/>
</dbReference>
<dbReference type="EMBL" id="JABFDB010000006">
    <property type="protein sequence ID" value="NYZ20328.1"/>
    <property type="molecule type" value="Genomic_DNA"/>
</dbReference>
<evidence type="ECO:0000313" key="4">
    <source>
        <dbReference type="Proteomes" id="UP000584642"/>
    </source>
</evidence>
<dbReference type="PANTHER" id="PTHR43081:SF11">
    <property type="entry name" value="BLR2264 PROTEIN"/>
    <property type="match status" value="1"/>
</dbReference>
<proteinExistence type="predicted"/>